<gene>
    <name evidence="2" type="ORF">CEXT_369401</name>
</gene>
<evidence type="ECO:0000313" key="3">
    <source>
        <dbReference type="Proteomes" id="UP001054945"/>
    </source>
</evidence>
<feature type="transmembrane region" description="Helical" evidence="1">
    <location>
        <begin position="50"/>
        <end position="70"/>
    </location>
</feature>
<dbReference type="Proteomes" id="UP001054945">
    <property type="component" value="Unassembled WGS sequence"/>
</dbReference>
<protein>
    <submittedName>
        <fullName evidence="2">Uncharacterized protein</fullName>
    </submittedName>
</protein>
<accession>A0AAV4XKF1</accession>
<feature type="transmembrane region" description="Helical" evidence="1">
    <location>
        <begin position="125"/>
        <end position="146"/>
    </location>
</feature>
<evidence type="ECO:0000256" key="1">
    <source>
        <dbReference type="SAM" id="Phobius"/>
    </source>
</evidence>
<proteinExistence type="predicted"/>
<reference evidence="2 3" key="1">
    <citation type="submission" date="2021-06" db="EMBL/GenBank/DDBJ databases">
        <title>Caerostris extrusa draft genome.</title>
        <authorList>
            <person name="Kono N."/>
            <person name="Arakawa K."/>
        </authorList>
    </citation>
    <scope>NUCLEOTIDE SEQUENCE [LARGE SCALE GENOMIC DNA]</scope>
</reference>
<keyword evidence="3" id="KW-1185">Reference proteome</keyword>
<comment type="caution">
    <text evidence="2">The sequence shown here is derived from an EMBL/GenBank/DDBJ whole genome shotgun (WGS) entry which is preliminary data.</text>
</comment>
<dbReference type="AlphaFoldDB" id="A0AAV4XKF1"/>
<dbReference type="EMBL" id="BPLR01000386">
    <property type="protein sequence ID" value="GIY94410.1"/>
    <property type="molecule type" value="Genomic_DNA"/>
</dbReference>
<name>A0AAV4XKF1_CAEEX</name>
<evidence type="ECO:0000313" key="2">
    <source>
        <dbReference type="EMBL" id="GIY94410.1"/>
    </source>
</evidence>
<keyword evidence="1" id="KW-1133">Transmembrane helix</keyword>
<sequence>MNPSKDCIKEGFLPIFLLFHLQGMGTLPCPNCFARSNLFKVMWNLTKYRFPCILGCITVIQTLWLCFISNNKDERAALIVLFLQLWIYISVFRSRTRIRLLTEELFKISNMLRVYTIQKKKLLKIYIWVYCSFVTFVTVFFEVTFFNTGLIANKQQRLRNSELDPEHLKARLTHWPF</sequence>
<organism evidence="2 3">
    <name type="scientific">Caerostris extrusa</name>
    <name type="common">Bark spider</name>
    <name type="synonym">Caerostris bankana</name>
    <dbReference type="NCBI Taxonomy" id="172846"/>
    <lineage>
        <taxon>Eukaryota</taxon>
        <taxon>Metazoa</taxon>
        <taxon>Ecdysozoa</taxon>
        <taxon>Arthropoda</taxon>
        <taxon>Chelicerata</taxon>
        <taxon>Arachnida</taxon>
        <taxon>Araneae</taxon>
        <taxon>Araneomorphae</taxon>
        <taxon>Entelegynae</taxon>
        <taxon>Araneoidea</taxon>
        <taxon>Araneidae</taxon>
        <taxon>Caerostris</taxon>
    </lineage>
</organism>
<keyword evidence="1" id="KW-0472">Membrane</keyword>
<keyword evidence="1" id="KW-0812">Transmembrane</keyword>
<feature type="transmembrane region" description="Helical" evidence="1">
    <location>
        <begin position="76"/>
        <end position="92"/>
    </location>
</feature>